<reference evidence="2" key="1">
    <citation type="journal article" date="2023" name="Mol. Biol. Evol.">
        <title>Third-Generation Sequencing Reveals the Adaptive Role of the Epigenome in Three Deep-Sea Polychaetes.</title>
        <authorList>
            <person name="Perez M."/>
            <person name="Aroh O."/>
            <person name="Sun Y."/>
            <person name="Lan Y."/>
            <person name="Juniper S.K."/>
            <person name="Young C.R."/>
            <person name="Angers B."/>
            <person name="Qian P.Y."/>
        </authorList>
    </citation>
    <scope>NUCLEOTIDE SEQUENCE</scope>
    <source>
        <strain evidence="2">P08H-3</strain>
    </source>
</reference>
<dbReference type="Pfam" id="PF17976">
    <property type="entry name" value="zf-RING_12"/>
    <property type="match status" value="1"/>
</dbReference>
<dbReference type="SUPFAM" id="SSF54236">
    <property type="entry name" value="Ubiquitin-like"/>
    <property type="match status" value="1"/>
</dbReference>
<dbReference type="InterPro" id="IPR041565">
    <property type="entry name" value="Parkin_Znf-RING"/>
</dbReference>
<dbReference type="Gene3D" id="3.10.20.90">
    <property type="entry name" value="Phosphatidylinositol 3-kinase Catalytic Subunit, Chain A, domain 1"/>
    <property type="match status" value="1"/>
</dbReference>
<keyword evidence="3" id="KW-1185">Reference proteome</keyword>
<accession>A0AAD9IRZ9</accession>
<dbReference type="EMBL" id="JAODUP010001767">
    <property type="protein sequence ID" value="KAK2139473.1"/>
    <property type="molecule type" value="Genomic_DNA"/>
</dbReference>
<dbReference type="InterPro" id="IPR019956">
    <property type="entry name" value="Ubiquitin_dom"/>
</dbReference>
<organism evidence="2 3">
    <name type="scientific">Paralvinella palmiformis</name>
    <dbReference type="NCBI Taxonomy" id="53620"/>
    <lineage>
        <taxon>Eukaryota</taxon>
        <taxon>Metazoa</taxon>
        <taxon>Spiralia</taxon>
        <taxon>Lophotrochozoa</taxon>
        <taxon>Annelida</taxon>
        <taxon>Polychaeta</taxon>
        <taxon>Sedentaria</taxon>
        <taxon>Canalipalpata</taxon>
        <taxon>Terebellida</taxon>
        <taxon>Terebelliformia</taxon>
        <taxon>Alvinellidae</taxon>
        <taxon>Paralvinella</taxon>
    </lineage>
</organism>
<protein>
    <recommendedName>
        <fullName evidence="1">Ubiquitin-like domain-containing protein</fullName>
    </recommendedName>
</protein>
<evidence type="ECO:0000313" key="3">
    <source>
        <dbReference type="Proteomes" id="UP001208570"/>
    </source>
</evidence>
<gene>
    <name evidence="2" type="ORF">LSH36_1768g00006</name>
</gene>
<dbReference type="InterPro" id="IPR000626">
    <property type="entry name" value="Ubiquitin-like_dom"/>
</dbReference>
<dbReference type="Proteomes" id="UP001208570">
    <property type="component" value="Unassembled WGS sequence"/>
</dbReference>
<evidence type="ECO:0000313" key="2">
    <source>
        <dbReference type="EMBL" id="KAK2139473.1"/>
    </source>
</evidence>
<comment type="caution">
    <text evidence="2">The sequence shown here is derived from an EMBL/GenBank/DDBJ whole genome shotgun (WGS) entry which is preliminary data.</text>
</comment>
<dbReference type="PRINTS" id="PR00348">
    <property type="entry name" value="UBIQUITIN"/>
</dbReference>
<name>A0AAD9IRZ9_9ANNE</name>
<dbReference type="AlphaFoldDB" id="A0AAD9IRZ9"/>
<sequence length="233" mass="26657">MTSFVVNIKLDSKHTFPLKVHNQDTVATVKQQLCHEHDLKPEFIKIIFQGKPLDDTLILEESNLGENSVLHAVLKRRTDSAQSLDASKMPENHNELMSNGLDSEERNHTATCKGPKSESSCLGNDSHLPEFDINFTEPESGHKDYVNPDLTLTKELVSPYKQKYSLYYVYCKSLCNKLCPGRIRVRCSMCKEGTMEITQEPGLLARCLKTRTDIWSLFVREMCWGQSRILFQM</sequence>
<feature type="domain" description="Ubiquitin-like" evidence="1">
    <location>
        <begin position="4"/>
        <end position="79"/>
    </location>
</feature>
<evidence type="ECO:0000259" key="1">
    <source>
        <dbReference type="PROSITE" id="PS50053"/>
    </source>
</evidence>
<dbReference type="SMART" id="SM00213">
    <property type="entry name" value="UBQ"/>
    <property type="match status" value="1"/>
</dbReference>
<dbReference type="PROSITE" id="PS50053">
    <property type="entry name" value="UBIQUITIN_2"/>
    <property type="match status" value="1"/>
</dbReference>
<dbReference type="Pfam" id="PF00240">
    <property type="entry name" value="ubiquitin"/>
    <property type="match status" value="1"/>
</dbReference>
<proteinExistence type="predicted"/>
<dbReference type="InterPro" id="IPR029071">
    <property type="entry name" value="Ubiquitin-like_domsf"/>
</dbReference>